<gene>
    <name evidence="2" type="ORF">HWN39_00380</name>
</gene>
<dbReference type="RefSeq" id="WP_176817373.1">
    <property type="nucleotide sequence ID" value="NZ_JABXWP010000001.1"/>
</dbReference>
<feature type="domain" description="Glutamine amidotransferase" evidence="1">
    <location>
        <begin position="25"/>
        <end position="168"/>
    </location>
</feature>
<name>A0A7Y7UI56_LACRH</name>
<dbReference type="PROSITE" id="PS51273">
    <property type="entry name" value="GATASE_TYPE_1"/>
    <property type="match status" value="1"/>
</dbReference>
<dbReference type="CDD" id="cd01741">
    <property type="entry name" value="GATase1_1"/>
    <property type="match status" value="1"/>
</dbReference>
<reference evidence="2 3" key="1">
    <citation type="submission" date="2020-06" db="EMBL/GenBank/DDBJ databases">
        <title>Lactobacillus rhamnosus QC,genome.</title>
        <authorList>
            <person name="Yi H."/>
            <person name="Jin M."/>
        </authorList>
    </citation>
    <scope>NUCLEOTIDE SEQUENCE [LARGE SCALE GENOMIC DNA]</scope>
    <source>
        <strain evidence="2 3">QC</strain>
    </source>
</reference>
<dbReference type="GO" id="GO:0005829">
    <property type="term" value="C:cytosol"/>
    <property type="evidence" value="ECO:0007669"/>
    <property type="project" value="TreeGrafter"/>
</dbReference>
<keyword evidence="2" id="KW-0808">Transferase</keyword>
<dbReference type="AlphaFoldDB" id="A0A7Y7UI56"/>
<proteinExistence type="predicted"/>
<keyword evidence="2" id="KW-0315">Glutamine amidotransferase</keyword>
<protein>
    <submittedName>
        <fullName evidence="2">Type 1 glutamine amidotransferase</fullName>
    </submittedName>
</protein>
<sequence length="217" mass="23539">MKLTVMQHADAEDLGVIKEWAADQGIETVTYRPDQGDPIAQLNPADIDGLIVLGGPMSVNDDLDWLAAERILIRSLNKLNRPVLGICLGAQQITKAFGANVYRMPKPEEGVGTVKGTDGTLLNVFHWHGEAMSRLPGSQILYENEHALQGFAYHERIVGLQFHLEVTPAMIAAIGAAADKPQAPVNEALLKPGHQVLTTILERLFKGSAMMMPDSGL</sequence>
<dbReference type="InterPro" id="IPR044992">
    <property type="entry name" value="ChyE-like"/>
</dbReference>
<dbReference type="PANTHER" id="PTHR42695">
    <property type="entry name" value="GLUTAMINE AMIDOTRANSFERASE YLR126C-RELATED"/>
    <property type="match status" value="1"/>
</dbReference>
<evidence type="ECO:0000313" key="3">
    <source>
        <dbReference type="Proteomes" id="UP000542889"/>
    </source>
</evidence>
<dbReference type="EMBL" id="JABXWP010000001">
    <property type="protein sequence ID" value="NVO86950.1"/>
    <property type="molecule type" value="Genomic_DNA"/>
</dbReference>
<dbReference type="InterPro" id="IPR017926">
    <property type="entry name" value="GATASE"/>
</dbReference>
<accession>A0A7Y7UI56</accession>
<dbReference type="InterPro" id="IPR029062">
    <property type="entry name" value="Class_I_gatase-like"/>
</dbReference>
<dbReference type="PANTHER" id="PTHR42695:SF5">
    <property type="entry name" value="GLUTAMINE AMIDOTRANSFERASE YLR126C-RELATED"/>
    <property type="match status" value="1"/>
</dbReference>
<organism evidence="2 3">
    <name type="scientific">Lacticaseibacillus rhamnosus</name>
    <name type="common">Lactobacillus rhamnosus</name>
    <dbReference type="NCBI Taxonomy" id="47715"/>
    <lineage>
        <taxon>Bacteria</taxon>
        <taxon>Bacillati</taxon>
        <taxon>Bacillota</taxon>
        <taxon>Bacilli</taxon>
        <taxon>Lactobacillales</taxon>
        <taxon>Lactobacillaceae</taxon>
        <taxon>Lacticaseibacillus</taxon>
    </lineage>
</organism>
<dbReference type="Pfam" id="PF00117">
    <property type="entry name" value="GATase"/>
    <property type="match status" value="1"/>
</dbReference>
<dbReference type="GO" id="GO:0016740">
    <property type="term" value="F:transferase activity"/>
    <property type="evidence" value="ECO:0007669"/>
    <property type="project" value="UniProtKB-KW"/>
</dbReference>
<evidence type="ECO:0000259" key="1">
    <source>
        <dbReference type="Pfam" id="PF00117"/>
    </source>
</evidence>
<dbReference type="Proteomes" id="UP000542889">
    <property type="component" value="Unassembled WGS sequence"/>
</dbReference>
<evidence type="ECO:0000313" key="2">
    <source>
        <dbReference type="EMBL" id="NVO86950.1"/>
    </source>
</evidence>
<dbReference type="SUPFAM" id="SSF52317">
    <property type="entry name" value="Class I glutamine amidotransferase-like"/>
    <property type="match status" value="1"/>
</dbReference>
<comment type="caution">
    <text evidence="2">The sequence shown here is derived from an EMBL/GenBank/DDBJ whole genome shotgun (WGS) entry which is preliminary data.</text>
</comment>
<dbReference type="Gene3D" id="3.40.50.880">
    <property type="match status" value="1"/>
</dbReference>